<dbReference type="EMBL" id="JABUMX010000001">
    <property type="protein sequence ID" value="NTS30566.1"/>
    <property type="molecule type" value="Genomic_DNA"/>
</dbReference>
<evidence type="ECO:0000313" key="1">
    <source>
        <dbReference type="EMBL" id="NTS30566.1"/>
    </source>
</evidence>
<protein>
    <recommendedName>
        <fullName evidence="3">Type I secretion protein</fullName>
    </recommendedName>
</protein>
<organism evidence="1 2">
    <name type="scientific">Phyllobacterium pellucidum</name>
    <dbReference type="NCBI Taxonomy" id="2740464"/>
    <lineage>
        <taxon>Bacteria</taxon>
        <taxon>Pseudomonadati</taxon>
        <taxon>Pseudomonadota</taxon>
        <taxon>Alphaproteobacteria</taxon>
        <taxon>Hyphomicrobiales</taxon>
        <taxon>Phyllobacteriaceae</taxon>
        <taxon>Phyllobacterium</taxon>
    </lineage>
</organism>
<reference evidence="1 2" key="1">
    <citation type="submission" date="2020-05" db="EMBL/GenBank/DDBJ databases">
        <authorList>
            <person name="Kim M.K."/>
        </authorList>
    </citation>
    <scope>NUCLEOTIDE SEQUENCE [LARGE SCALE GENOMIC DNA]</scope>
    <source>
        <strain evidence="1 2">BT25</strain>
    </source>
</reference>
<name>A0A849VMG9_9HYPH</name>
<accession>A0A849VMG9</accession>
<gene>
    <name evidence="1" type="ORF">HQ945_04800</name>
</gene>
<evidence type="ECO:0000313" key="2">
    <source>
        <dbReference type="Proteomes" id="UP000550508"/>
    </source>
</evidence>
<comment type="caution">
    <text evidence="1">The sequence shown here is derived from an EMBL/GenBank/DDBJ whole genome shotgun (WGS) entry which is preliminary data.</text>
</comment>
<evidence type="ECO:0008006" key="3">
    <source>
        <dbReference type="Google" id="ProtNLM"/>
    </source>
</evidence>
<sequence>MLGFSDQISESIAHFVGYFHTSIEAARARLEYREFKITPDADPHFKDILAIDTHATPQLPPVFSDTHIDYTPVPWSPVGLPSMPWVDVNLDEIEIGMHRLPHTPTHPHGSGSDVAHGVVEEGPYFGSGASETSMVLKQTNHMQDNDIVIMGNKMPVNLDFTDDAGFAHLSSQAFAVSESFTSAAVPGNGAEVAQFFNDQLGFIHAAATGPLAATPGVTVITGPAIDGLFVNGEQVTSAPGISQSLPDFIKATDHDAAQPTIVSSQSILTDGSDLAGSVTVQAGANLMVNQVVLTSLDAISGHFAVAGNHYRIDAIVQTNAYSDSDTFENGFAGQQSLCQPSTNAMNIANFVHQADSTGGTPASSGDTTHLPQNWQITVINGDLLQMNWISQYSFISDNDMHVLNATGSYTTITTGANMSMNTATFAELCNTYDLVMIGGHYYDGNFIFQTNILFDNDTLTTGGAAGANNGKLSTSDNLLWNAASIQSGDATNWVTGIPQHYQDALTGLASGNYKMPDGFGSDPNFHGIEGLRALYITGSVYDLNYVEQVNILGDSDYVAHYEDSLLAATSNTQWDISTGSNALVNIAAIVDHDTHGTGLSYVGGALYSDAILIQAEIIGSQPPSTGPGQGQPLANEVVAFLDHDADASTPADHSTSIHVPDTSHSVDVMQTVLS</sequence>
<proteinExistence type="predicted"/>
<dbReference type="Proteomes" id="UP000550508">
    <property type="component" value="Unassembled WGS sequence"/>
</dbReference>
<dbReference type="AlphaFoldDB" id="A0A849VMG9"/>
<dbReference type="RefSeq" id="WP_174207695.1">
    <property type="nucleotide sequence ID" value="NZ_JABUMX010000001.1"/>
</dbReference>
<keyword evidence="2" id="KW-1185">Reference proteome</keyword>